<reference evidence="4" key="1">
    <citation type="submission" date="2019-03" db="EMBL/GenBank/DDBJ databases">
        <authorList>
            <person name="Mank J."/>
            <person name="Almeida P."/>
        </authorList>
    </citation>
    <scope>NUCLEOTIDE SEQUENCE</scope>
    <source>
        <strain evidence="4">78183</strain>
    </source>
</reference>
<dbReference type="GO" id="GO:0098542">
    <property type="term" value="P:defense response to other organism"/>
    <property type="evidence" value="ECO:0007669"/>
    <property type="project" value="TreeGrafter"/>
</dbReference>
<dbReference type="PANTHER" id="PTHR23155:SF1211">
    <property type="entry name" value="OS09G0313500 PROTEIN"/>
    <property type="match status" value="1"/>
</dbReference>
<dbReference type="EMBL" id="CAADRP010002196">
    <property type="protein sequence ID" value="VFU63293.1"/>
    <property type="molecule type" value="Genomic_DNA"/>
</dbReference>
<dbReference type="FunFam" id="1.10.10.10:FF:000322">
    <property type="entry name" value="Probable disease resistance protein At1g63360"/>
    <property type="match status" value="1"/>
</dbReference>
<keyword evidence="1" id="KW-0677">Repeat</keyword>
<feature type="domain" description="Disease resistance protein winged helix" evidence="3">
    <location>
        <begin position="300"/>
        <end position="371"/>
    </location>
</feature>
<keyword evidence="2" id="KW-0611">Plant defense</keyword>
<evidence type="ECO:0000259" key="3">
    <source>
        <dbReference type="Pfam" id="PF23559"/>
    </source>
</evidence>
<dbReference type="InterPro" id="IPR036388">
    <property type="entry name" value="WH-like_DNA-bd_sf"/>
</dbReference>
<dbReference type="Pfam" id="PF23559">
    <property type="entry name" value="WHD_DRP"/>
    <property type="match status" value="1"/>
</dbReference>
<dbReference type="Gene3D" id="3.80.10.10">
    <property type="entry name" value="Ribonuclease Inhibitor"/>
    <property type="match status" value="1"/>
</dbReference>
<protein>
    <recommendedName>
        <fullName evidence="3">Disease resistance protein winged helix domain-containing protein</fullName>
    </recommendedName>
</protein>
<dbReference type="PANTHER" id="PTHR23155">
    <property type="entry name" value="DISEASE RESISTANCE PROTEIN RP"/>
    <property type="match status" value="1"/>
</dbReference>
<dbReference type="InterPro" id="IPR044974">
    <property type="entry name" value="Disease_R_plants"/>
</dbReference>
<dbReference type="InterPro" id="IPR058922">
    <property type="entry name" value="WHD_DRP"/>
</dbReference>
<dbReference type="InterPro" id="IPR032675">
    <property type="entry name" value="LRR_dom_sf"/>
</dbReference>
<gene>
    <name evidence="4" type="ORF">SVIM_LOCUS481571</name>
</gene>
<organism evidence="4">
    <name type="scientific">Salix viminalis</name>
    <name type="common">Common osier</name>
    <name type="synonym">Basket willow</name>
    <dbReference type="NCBI Taxonomy" id="40686"/>
    <lineage>
        <taxon>Eukaryota</taxon>
        <taxon>Viridiplantae</taxon>
        <taxon>Streptophyta</taxon>
        <taxon>Embryophyta</taxon>
        <taxon>Tracheophyta</taxon>
        <taxon>Spermatophyta</taxon>
        <taxon>Magnoliopsida</taxon>
        <taxon>eudicotyledons</taxon>
        <taxon>Gunneridae</taxon>
        <taxon>Pentapetalae</taxon>
        <taxon>rosids</taxon>
        <taxon>fabids</taxon>
        <taxon>Malpighiales</taxon>
        <taxon>Salicaceae</taxon>
        <taxon>Saliceae</taxon>
        <taxon>Salix</taxon>
    </lineage>
</organism>
<proteinExistence type="predicted"/>
<dbReference type="AlphaFoldDB" id="A0A6N2NBB6"/>
<dbReference type="Gene3D" id="1.10.10.10">
    <property type="entry name" value="Winged helix-like DNA-binding domain superfamily/Winged helix DNA-binding domain"/>
    <property type="match status" value="1"/>
</dbReference>
<name>A0A6N2NBB6_SALVM</name>
<sequence length="377" mass="43861">MNIKVFVTCMVFDEAENIKDVGLVVDDSKGQFSCRGWWWVITEKIRIRFDTSDNVDNGIMELEGNQSDHLKMNFSYTMQEMPQRRLKSLPLHGQGMPSLQQLIIDECPRLKSLSESKSQGMIPYLPSLQELTINDCSEELSTGWGKESEEVWPNIKHIPNIIIDYYYIQKEGRYVEGEGLEWKRKTHLARKWPLTVCLQQPSSKHESIRSLEDEFLIYIARDAAEKVILQKFRECNTHFTCYIILLLLHVSIKQTDMQLNFQQTELRYRVKDDNIIHTLKLSYDPLPSYMKHCFAYCSLLPKGVEIDVKSLFQLWIAQGFISSSSSGECLETVALRCFKSLLWRSFFHEVKRDGFGDIRSCKMHDFMHDLATKVAGS</sequence>
<evidence type="ECO:0000256" key="1">
    <source>
        <dbReference type="ARBA" id="ARBA00022737"/>
    </source>
</evidence>
<evidence type="ECO:0000256" key="2">
    <source>
        <dbReference type="ARBA" id="ARBA00022821"/>
    </source>
</evidence>
<accession>A0A6N2NBB6</accession>
<evidence type="ECO:0000313" key="4">
    <source>
        <dbReference type="EMBL" id="VFU63293.1"/>
    </source>
</evidence>